<evidence type="ECO:0000313" key="2">
    <source>
        <dbReference type="Proteomes" id="UP001164250"/>
    </source>
</evidence>
<accession>A0ACC0ZXD1</accession>
<evidence type="ECO:0000313" key="1">
    <source>
        <dbReference type="EMBL" id="KAJ0078675.1"/>
    </source>
</evidence>
<sequence length="166" mass="18545">MGCYASLCWVEPGIYKSWDECKSQVQGVSNAVHCSFLSTHDAVSTFEAFIEERNWLEGKLILPCESCEKKQKLMVSNKRETIGKHYYFCTDCGDVTYVEDMREKKCSGGLGMSSSSSSSTIILALAERCKALEAEVQTVTQQRDVCDERAKMLEDTLNGINNLKLG</sequence>
<name>A0ACC0ZXD1_9ROSI</name>
<reference evidence="2" key="1">
    <citation type="journal article" date="2023" name="G3 (Bethesda)">
        <title>Genome assembly and association tests identify interacting loci associated with vigor, precocity, and sex in interspecific pistachio rootstocks.</title>
        <authorList>
            <person name="Palmer W."/>
            <person name="Jacygrad E."/>
            <person name="Sagayaradj S."/>
            <person name="Cavanaugh K."/>
            <person name="Han R."/>
            <person name="Bertier L."/>
            <person name="Beede B."/>
            <person name="Kafkas S."/>
            <person name="Golino D."/>
            <person name="Preece J."/>
            <person name="Michelmore R."/>
        </authorList>
    </citation>
    <scope>NUCLEOTIDE SEQUENCE [LARGE SCALE GENOMIC DNA]</scope>
</reference>
<dbReference type="EMBL" id="CM047909">
    <property type="protein sequence ID" value="KAJ0078675.1"/>
    <property type="molecule type" value="Genomic_DNA"/>
</dbReference>
<organism evidence="1 2">
    <name type="scientific">Pistacia atlantica</name>
    <dbReference type="NCBI Taxonomy" id="434234"/>
    <lineage>
        <taxon>Eukaryota</taxon>
        <taxon>Viridiplantae</taxon>
        <taxon>Streptophyta</taxon>
        <taxon>Embryophyta</taxon>
        <taxon>Tracheophyta</taxon>
        <taxon>Spermatophyta</taxon>
        <taxon>Magnoliopsida</taxon>
        <taxon>eudicotyledons</taxon>
        <taxon>Gunneridae</taxon>
        <taxon>Pentapetalae</taxon>
        <taxon>rosids</taxon>
        <taxon>malvids</taxon>
        <taxon>Sapindales</taxon>
        <taxon>Anacardiaceae</taxon>
        <taxon>Pistacia</taxon>
    </lineage>
</organism>
<protein>
    <submittedName>
        <fullName evidence="1">Uncharacterized protein</fullName>
    </submittedName>
</protein>
<comment type="caution">
    <text evidence="1">The sequence shown here is derived from an EMBL/GenBank/DDBJ whole genome shotgun (WGS) entry which is preliminary data.</text>
</comment>
<gene>
    <name evidence="1" type="ORF">Patl1_24487</name>
</gene>
<dbReference type="Proteomes" id="UP001164250">
    <property type="component" value="Chromosome 13"/>
</dbReference>
<keyword evidence="2" id="KW-1185">Reference proteome</keyword>
<proteinExistence type="predicted"/>